<feature type="transmembrane region" description="Helical" evidence="7">
    <location>
        <begin position="71"/>
        <end position="90"/>
    </location>
</feature>
<dbReference type="PANTHER" id="PTHR45630">
    <property type="entry name" value="CATION-TRANSPORTING ATPASE-RELATED"/>
    <property type="match status" value="1"/>
</dbReference>
<dbReference type="GO" id="GO:0015203">
    <property type="term" value="F:polyamine transmembrane transporter activity"/>
    <property type="evidence" value="ECO:0007669"/>
    <property type="project" value="TreeGrafter"/>
</dbReference>
<dbReference type="OrthoDB" id="9368757at2759"/>
<evidence type="ECO:0008006" key="10">
    <source>
        <dbReference type="Google" id="ProtNLM"/>
    </source>
</evidence>
<feature type="transmembrane region" description="Helical" evidence="7">
    <location>
        <begin position="257"/>
        <end position="278"/>
    </location>
</feature>
<feature type="transmembrane region" description="Helical" evidence="7">
    <location>
        <begin position="47"/>
        <end position="65"/>
    </location>
</feature>
<keyword evidence="7" id="KW-0812">Transmembrane</keyword>
<evidence type="ECO:0000256" key="6">
    <source>
        <dbReference type="ARBA" id="ARBA00022967"/>
    </source>
</evidence>
<accession>A0A2I0UNK0</accession>
<keyword evidence="7" id="KW-0472">Membrane</keyword>
<dbReference type="GO" id="GO:0031902">
    <property type="term" value="C:late endosome membrane"/>
    <property type="evidence" value="ECO:0007669"/>
    <property type="project" value="TreeGrafter"/>
</dbReference>
<dbReference type="InterPro" id="IPR006544">
    <property type="entry name" value="P-type_TPase_V"/>
</dbReference>
<dbReference type="InterPro" id="IPR023298">
    <property type="entry name" value="ATPase_P-typ_TM_dom_sf"/>
</dbReference>
<organism evidence="8 9">
    <name type="scientific">Limosa lapponica baueri</name>
    <dbReference type="NCBI Taxonomy" id="1758121"/>
    <lineage>
        <taxon>Eukaryota</taxon>
        <taxon>Metazoa</taxon>
        <taxon>Chordata</taxon>
        <taxon>Craniata</taxon>
        <taxon>Vertebrata</taxon>
        <taxon>Euteleostomi</taxon>
        <taxon>Archelosauria</taxon>
        <taxon>Archosauria</taxon>
        <taxon>Dinosauria</taxon>
        <taxon>Saurischia</taxon>
        <taxon>Theropoda</taxon>
        <taxon>Coelurosauria</taxon>
        <taxon>Aves</taxon>
        <taxon>Neognathae</taxon>
        <taxon>Neoaves</taxon>
        <taxon>Charadriiformes</taxon>
        <taxon>Scolopacidae</taxon>
        <taxon>Limosa</taxon>
    </lineage>
</organism>
<reference evidence="9" key="2">
    <citation type="submission" date="2017-12" db="EMBL/GenBank/DDBJ databases">
        <title>Genome sequence of the Bar-tailed Godwit (Limosa lapponica baueri).</title>
        <authorList>
            <person name="Lima N.C.B."/>
            <person name="Parody-Merino A.M."/>
            <person name="Battley P.F."/>
            <person name="Fidler A.E."/>
            <person name="Prosdocimi F."/>
        </authorList>
    </citation>
    <scope>NUCLEOTIDE SEQUENCE [LARGE SCALE GENOMIC DNA]</scope>
</reference>
<dbReference type="PANTHER" id="PTHR45630:SF1">
    <property type="entry name" value="CATION-TRANSPORTING ATPASE 13A4-RELATED"/>
    <property type="match status" value="1"/>
</dbReference>
<evidence type="ECO:0000313" key="9">
    <source>
        <dbReference type="Proteomes" id="UP000233556"/>
    </source>
</evidence>
<dbReference type="PROSITE" id="PS51257">
    <property type="entry name" value="PROKAR_LIPOPROTEIN"/>
    <property type="match status" value="1"/>
</dbReference>
<keyword evidence="5" id="KW-0460">Magnesium</keyword>
<evidence type="ECO:0000256" key="2">
    <source>
        <dbReference type="ARBA" id="ARBA00022723"/>
    </source>
</evidence>
<proteinExistence type="predicted"/>
<dbReference type="GO" id="GO:0046872">
    <property type="term" value="F:metal ion binding"/>
    <property type="evidence" value="ECO:0007669"/>
    <property type="project" value="UniProtKB-KW"/>
</dbReference>
<evidence type="ECO:0000256" key="5">
    <source>
        <dbReference type="ARBA" id="ARBA00022842"/>
    </source>
</evidence>
<sequence length="347" mass="39491">MRVRYPHWILYPHFGRRGLVSLNSLSSCLALEGRAALVTSFCMFKYMALYSTIQYLGVLLLYWQLNSFGNYQFLFQDLAITTVIGVTMSFTGAYPKLVPYRPPSQLISPPLLLSVVLNILFSLSMQIFGFVVVQEQPWYSKTDIHSACLSVNNLMENDSFVSSLGLHGMRDGALEQTDNGYKSYENTTVWLLSTINCLIVALVFSKGKPFRQPIYTNYVFILVLIVQLGICLFLMFADIDDLYSKMDLVCTPTTWRISMVIMLAVTLSVSFLVEEAVIENRPLWLLLKKTFRYHSKSQYKRLQRVLEQDSAWPPLNKTFFSDSVTISVEGNMGGHSNPTFDSNEDAL</sequence>
<dbReference type="GO" id="GO:0140358">
    <property type="term" value="F:P-type transmembrane transporter activity"/>
    <property type="evidence" value="ECO:0007669"/>
    <property type="project" value="InterPro"/>
</dbReference>
<name>A0A2I0UNK0_LIMLA</name>
<keyword evidence="9" id="KW-1185">Reference proteome</keyword>
<feature type="transmembrane region" description="Helical" evidence="7">
    <location>
        <begin position="111"/>
        <end position="133"/>
    </location>
</feature>
<feature type="transmembrane region" description="Helical" evidence="7">
    <location>
        <begin position="217"/>
        <end position="237"/>
    </location>
</feature>
<feature type="transmembrane region" description="Helical" evidence="7">
    <location>
        <begin position="187"/>
        <end position="205"/>
    </location>
</feature>
<comment type="subcellular location">
    <subcellularLocation>
        <location evidence="1">Membrane</location>
        <topology evidence="1">Multi-pass membrane protein</topology>
    </subcellularLocation>
</comment>
<evidence type="ECO:0000256" key="7">
    <source>
        <dbReference type="SAM" id="Phobius"/>
    </source>
</evidence>
<dbReference type="Proteomes" id="UP000233556">
    <property type="component" value="Unassembled WGS sequence"/>
</dbReference>
<evidence type="ECO:0000313" key="8">
    <source>
        <dbReference type="EMBL" id="PKU47629.1"/>
    </source>
</evidence>
<keyword evidence="7" id="KW-1133">Transmembrane helix</keyword>
<dbReference type="EMBL" id="KZ505674">
    <property type="protein sequence ID" value="PKU47629.1"/>
    <property type="molecule type" value="Genomic_DNA"/>
</dbReference>
<dbReference type="GO" id="GO:0005789">
    <property type="term" value="C:endoplasmic reticulum membrane"/>
    <property type="evidence" value="ECO:0007669"/>
    <property type="project" value="TreeGrafter"/>
</dbReference>
<dbReference type="GO" id="GO:0005524">
    <property type="term" value="F:ATP binding"/>
    <property type="evidence" value="ECO:0007669"/>
    <property type="project" value="UniProtKB-KW"/>
</dbReference>
<keyword evidence="3" id="KW-0547">Nucleotide-binding</keyword>
<dbReference type="SUPFAM" id="SSF81665">
    <property type="entry name" value="Calcium ATPase, transmembrane domain M"/>
    <property type="match status" value="1"/>
</dbReference>
<evidence type="ECO:0000256" key="4">
    <source>
        <dbReference type="ARBA" id="ARBA00022840"/>
    </source>
</evidence>
<dbReference type="AlphaFoldDB" id="A0A2I0UNK0"/>
<keyword evidence="2" id="KW-0479">Metal-binding</keyword>
<dbReference type="GO" id="GO:0006874">
    <property type="term" value="P:intracellular calcium ion homeostasis"/>
    <property type="evidence" value="ECO:0007669"/>
    <property type="project" value="TreeGrafter"/>
</dbReference>
<evidence type="ECO:0000256" key="3">
    <source>
        <dbReference type="ARBA" id="ARBA00022741"/>
    </source>
</evidence>
<evidence type="ECO:0000256" key="1">
    <source>
        <dbReference type="ARBA" id="ARBA00004141"/>
    </source>
</evidence>
<dbReference type="GO" id="GO:0019829">
    <property type="term" value="F:ATPase-coupled monoatomic cation transmembrane transporter activity"/>
    <property type="evidence" value="ECO:0007669"/>
    <property type="project" value="TreeGrafter"/>
</dbReference>
<protein>
    <recommendedName>
        <fullName evidence="10">Cation-transporting P-type ATPase C-terminal domain-containing protein</fullName>
    </recommendedName>
</protein>
<keyword evidence="4" id="KW-0067">ATP-binding</keyword>
<gene>
    <name evidence="8" type="ORF">llap_2095</name>
</gene>
<keyword evidence="6" id="KW-1278">Translocase</keyword>
<reference evidence="9" key="1">
    <citation type="submission" date="2017-11" db="EMBL/GenBank/DDBJ databases">
        <authorList>
            <person name="Lima N.C."/>
            <person name="Parody-Merino A.M."/>
            <person name="Battley P.F."/>
            <person name="Fidler A.E."/>
            <person name="Prosdocimi F."/>
        </authorList>
    </citation>
    <scope>NUCLEOTIDE SEQUENCE [LARGE SCALE GENOMIC DNA]</scope>
</reference>